<dbReference type="Gene3D" id="3.40.47.10">
    <property type="match status" value="4"/>
</dbReference>
<sequence>MREQNQRLLDAAREPIAIVGMACRYPGGVASPEDLWRLLADGTDAVGGFPADRGWKLAELYHPDPDHAGTSYAREGAFVHEAGQFDPGLFGISPREALAMDPQQRLLLETSWEAFERAGIALPSVKGTRTGVFAGTNNQDYVSLLENGPDELEGFLGTGNAAAVLSGRVAYTFGLEGPAVTVDTACSSSLVALHLAVQALRNGECDLALAAGVTIMSTPAAFLDFSRQRGLAVDGRCKPFAEAADGTGWGEGAGVLLVERLSDARRAGHQVLAVVRGSAVNQDGASNGLTAPNGPSQRRVIRAALANAALTASEVDVVEAHGTGTSLGDPIEAQALLATYGQDRERPLWLGAVKSNIGHTQAAAGVAGVIKMVMAMRHGVLPKSLHVDTPSSRVDWTAGSVELLTEATPWPETGRPRRAGVSSFGFSGTNAHAVLEQAPADDAVRVEPTAPSVVPFVLSGKTPAALRAQADRLLSVVDSGADLVDVAFSLVATRTALEHRAVVLGDDLTAGLTALAAGTSTSSVVTGAVSRGRSAFLFAGQGSQRVGMGAELYAEFPVFAEAFDAACEFLPPLGDLGRTEFAQPALFALEVALYRLVESWGVRPDFLLGHSIGEIAAAHVAGVFSLEDAGKLVSARGRLMQALPAGGVMVAIEATEGEFTPTSEFGIAAVNGPNSVVISGAEPVVTRIAEEFAAKGRKTKRLEVSHAFHSPLMEPMLAEFAEVLESITFAAPQIPVVSTVSGGLAADLASPQYWLDHVRQAVRFADGVGILAAQGVTSFLELGPDGVLSGLAQGCLPESDALFAPILRADRPEVRTAITALGALHTRGTEVDWTALVTGNRVELPTYAFQHERYWFDPADAAETGAGADPIDAEFWAAVERDDVESIATTFSVDADQPLRAALPALAAWRHRRRQEAEADSWAYEIDWRPLTPTDPADPDGRWLVVLPEPHQDTRLLAAFGDRAEVLVLTGTPDRAELAARLADLAGFTGVLSRMDGAGTLVLLQALGDAGFEAPLWAATRQAVSVEPADRVARPEEAQLWGLGRVAALEHPDRWGGLLDLPAEDDEQTLRHTLAVLGGTEDQLAIRPSGVFARRLVKAAVTTGTDRSWQPRGTVLITGGTGALGAQVARWAATAGADRLVLAGRRGPDAPGAAELTAELRDLGAEVTILACDVADRAAVAELVATAGTLTAVVHTAGILDDGVLDSLTADRLAAVLSGKADAALHLHELTRDLDLDAFVLFSAFAGTIGSAGQGNYAAANAVLDALAEQRRADGLPATAIAWGPWAGAGMAARAAGGLDALGLPSMAPDVALEALGRAAGGDRAVTVVADVDWDRFAPAFRAGRPSPLLAELAPVPEETGPRLTGLAARVAGLDPAERERVVLATVRTEAAAVLGYPDPALVDSGSAFRELGFDSLTAVELRNRIATATGLKLPSSLVFDYPTPAALAAHLLAGLLGAEAETPTAVAAPAVTDEPIAIVAMACRFPGGVATPEDFWQLLVDGRDAMTGFPADRGWDLGPLRTGASTALNGAFLDDVAGFEPRFFGISPREALAMDPQQRLLLETSWEAFERARIAPDSVRGKRIGVFAGTNGQDYVALVDQGGEETEGYLGTGNSASVLSGRVAYTFGLEGPAVTVDTACSSSLVALHLATQALRGGECEMALVGGVTVMSTPSAFAEFSAQGGLAADGRCKPFAAAADGTGWGEGVGMLLVERLSDARRHGRRILAVVRGSAVNSDGASNGFTAPNGPSQQRVIRAALANAGLRPSEVDVVETHGTGTELGDPIEAQALLATYGQDREEPLLLGAVKSNIGHTQAAAGVAGVIKTVLALRHGTLPRTLHFDGPSPHVDWSAGRVSVVDRTRAWPETGRPRRAGVSSFGLSGTNAHTVLEQAPAEVLAETVPERPDLPGLLALPLSGKTPDGLRAQASRLRENVTDAEDLVATAYSLAVTRSALDERAVVLGADRDELLAGLDALAEAKSSAQVIRGSAAPGGGAFLFTGQGAQRPGMGRELYQRFPVFAKAFDEVCENVDGLLDRPLREVVFAAAGTPEADLLDQTGYTQVALFAVEVALFRLTESFGIRPDVLLGHSVGEIAAAHVSGVLSLADACKLVAARGRLMQALPSGGAMAALEATETEVLALLSGDVGIAALNGPLSTVVSGAETDVDAVVARLAATGRKTRRLRVSHAFHSPLMEPMLEDFAEVLRGLHFGEPTIPVVSNVTGEPATALGVEYWLAHVRQAVRFADGVAVLRDRGISTVVELGPDGVLSAMAKETLPDVTYLPVLRKDRPEGNSLFAALAGLQVRGRTPDWAAIYPGAGLVDLPTYAFQRERFWLDTPAAAGHAGEPVDARFWEAVERADLDSLAATLQIRGEDREPLRSLLPSLSAWHRRRSDLAETAGWRYRIAWEPLSGGENAPSGSWLVVLPSGYETTEPALAVVAALPGARTVRLTPAELDREALAGVLREHAPDGVVSLLGLADWGVAGSLVLFQALSGLDTRIWAVTRGAVSVSPADGPPDPVAAQLWGIARVAALELPAVWGGIIDLPADGSPLAAEAMSLLGGTEDQVAVRPSGRFTRRLVRAAPSGEEAPVWRPSGTVLVTGGTGALGAQVARWLAGRGAEHLVLCGRRGARAEGAAELADELRALGSAVTLAACDVADRAAVEGLLRGLADDGTPVRAVVHAAGVPQLTALADTDPAEFAEVVAAKVAGARHLHELAGDLDAFVVFSSIAATWGSAGQSGYAAANAYLDALVELRRGQGLSGTSVAWGPWAGDGMAAGEAGAQLQRLGLTGLAPELATAALGYALDHDEVTVTVADVDWPRFVPVFTAHRPSPLLAAVTEAGTVAEPAESALSTRVRALPEAARQEFLLDLVRTEAAAVLGYAGPDAVSAGSSFRELGFDSLTAVELRDRLTEATALKLTATLVFDYPTPEALAGYLRTELSGGTTAATTAVSRTATVTDEPIAIVGIGCRFPGGVASPSDLWALLAEGGDAVSAFPTDRGWQPDAGYAHEGGFLHDAAGFDAEFFGISPREALAMDPQQRILLETSWEAFEHAGIDVSTLRGSRTGVFVGAGPQGYGVGAGDLPDAVESHLMIGTTPSVVSGRVAYSFGLEGPAVTVDTACSSSLVALHWAAQALRQGECELALAGGVTIMSTPTAFEGFSAQGGLAADGRCKAFSEGADGTGWGEGAGMLLVERLSDAERHGHRVLAVVRGSAINSDGASNGLTAPNGPSQQRVIREALASAGLAPSDVDAVEAHGTGTALGDPIEAQALLATYGQDRDQPLWLGSVKSNLGHTQAAAGVAGVIKMVMAMRHGSLPKTLHAAEPTSRVDWSAGAVSLLTEARDWPDDGRPRRAGVSSFGISGTNAHIILEQAPPAAAPEPARSPSVVPWVLSAKSEQALRAQAVRLRSIVDDLTAAPADVANVLATGRSALPYRSVVLGGDRAELARALDVLAAGESAAGVVRGEQGKGKVAFLFTGQGSQRLGMGRELAAEFPVFAEHFGLVCAGLDELLGGSVAEVTYAGGDLLDQTMHAQAALFAVEVALFRLAESWGVRPDYLMGHSVGEIAAAHVSGVLSLTDACKLVAARGKLMQALPSGGAMVAVEATEDEILPLLSGAEEHAGIAAVNGPRAAVLSGTEEVVLRVAAELAERGHRTKRLRVSHAFHSPLMEPMLPEFRAVLETLTFGVAEIPVVSNLTGAVTDDLASPGYWLAHVRQAVRFADGVRTLHGLGVTTFLEAGPDSTLSTAARDCLPDATGMDFIPLSHRDRPEVRTAVTALARLHVRGVDVRWSSVVGGARPELPTYAFQRERYWLTAAAPAPAGRGDGDPAFWEAVDREDTAAVAASLRVGEEELATVLPALSAWRRRGTEKSTVDSWRYRADWRPVSQPAGPPSGRWLVAFPEGLQDDEAVSGLLSALGAHAVPFGLTETDRETLADSLRNAGEGLTGVVSLLSLAGEGVLTSIAFVQALNDAGITAPCWALTRGAVSTGPSDRVADPAQAQTWGLGRVAGLEQPARWGGLLDLPAKADDRTFAQVLGALAGAEDQLAIRPSGVFARRLVRAADPVETGWRPSGTVLVTGGTGALGARVARWAAEGGARHLVLTSRRGPAAPGSAALEAELRALGAEVTIAACDVTDREAVAALLREHPVSAVVHTAGVLDDGMLDSLTAERVDAVLKSKVEGARILHELTGDLDAFVVFSAFAGAVGSAGQAAYAAANAHLDALMEQRHADGLPGTAIAWGPWAGDGMAAGVAAGLGALGLPGMEPELAVQALGVSVAAGRPSVIVADVDWARFAPLFSGTRTARLLAELPEAAIAGTGEPAEAAPGLLDGKLAGLSRSRQETVLMDLVRAEAAAVLGYPGRDSVAPDRAFRDLGFDSLTAVELRNSLEAATGLPLPSSLVFDYPTPSVLSAWLCAELVGDTAAVAEPAVVTGRADEPIAIVGIGCRFPGGVRSPEQFWSLIADGRDAVGGFPTDRGWDLDRLHHSGDGSSDAKEGAFLHGASEFDPAFFGISPREALGMDPQQRLVLETSWEAFERAGVDPESVRGSRTGVFVGSNGQDYLTLVLEAEENLEGYRGTGNSASVMSGRVAYALGLEGPAVTVDTACSSSLVALHWAVQALRAGECELALAGGVTVMSTPGAFVEFSAQGGLAGDGRCKAFAEGANGTGWGEGVGMLLVERLSDAERHGHPVLALVRGSAINSDGASNGLTAPNGPSQQRVIRAALTSAGLSPSDVDMVEAHGTGTALGDPIEAQALLATYGQDREQPLWLGSVKSNIGHTQAAAGVAGIIKAVMAMRHGLLPKTLHVDEPTSQVDWSAGAVSLLTEARPWEENGRPRRAAVSSFGISGTNAHTILEQAPPVPASAPAVPSEPSAAVPWVLSARDESALRARAAELKSFVESGAPEVADVAFSLAAHRSAMDHRAVVIGGDRAELVRALDVVAEGGSAPGIARGVVSTGRTAFLCTGQGSQRPGMGRELSTEFPVFAEALAEVCAEFDRYLDLPLLEVMLSDPASLNRTEYTQAALFALETALFRLLESWGVRPDFLLGHSVGELVAAHVSGVFSLADACKLVAARGRLMQALPSGTDGGGAMVAVEATEDEVRALLEAGGGAVDIAAINGPRSVVLSGADAAVSEVAGEFAGQGRKTKRLVVSHAFHSSLMEPMLEEFARVLDTIDFHEPEIPVVSNVTGSLGGELATPAYWVSHVREAVRFADGVATLAAEGVTKFVELGPDGVLTAMAQGCLPDGEPLFVPVLRGDRPEARTAVTAVAALYAHGAAVNWSAFVEGDRVDLPTYPFRRDRYWVSPAVSGQVAADAVDERFWAAVDTGDLESLTGLTAASGDQSLSSVLPALSAWRRGQRESSVVQGWRYRVGWTPVTATGGRPPGRWVVACEATDQAATALATALDAELISGVTGRDGWAARLTEAGADGVLSFLDATATLALVQAMVDIESAGKVWAVTQGAVSTGPADRADAPEQALVWGLGRVVALERPEVWGGVVDLPADFGDDTVTTLLGLLADGTEDQVAVRPGGVFARRLTPASPAVSGPWRVSGTALVTGGTGALGGHVARLLARRGAGHLVLVSRRGAESPGAEELAAELRDLGAEVTLAACDVADRAATATLLDGLPDLSVVVHAAGLAQSTALPDCTEAEFAAVISAKVDGAVNLHELTRERPLSDFVVFSSIAATWGSGGQSGYAAANAFLDALIEQRRADGLPGLAVAWGPWAGGGMAEGEAGEGLAKRGLRALDPERALTALEQAREDVTVTVADVDWNRFAPVFTTRRPSRLLTGLPEVRELVEDTAVVDEDSSAGLRDKLAGLEPAERSRTVLELVRAEAATVLGYGGPEAIEPGRAFRELGFDSLTAVDLRNQLRAATGLTLPATLVFDYPKPAVLADYLLAQLGSGEDSGVDSLFGQLDQLDATLARLAADPEVLGSVTARLNAALARLTGDGDTAEETAVADLLDDASDDEIFAFINNELGR</sequence>
<dbReference type="FunFam" id="1.10.1200.10:FF:000007">
    <property type="entry name" value="Probable polyketide synthase pks17"/>
    <property type="match status" value="4"/>
</dbReference>
<dbReference type="InterPro" id="IPR014030">
    <property type="entry name" value="Ketoacyl_synth_N"/>
</dbReference>
<dbReference type="Pfam" id="PF02801">
    <property type="entry name" value="Ketoacyl-synt_C"/>
    <property type="match status" value="4"/>
</dbReference>
<dbReference type="GO" id="GO:0006633">
    <property type="term" value="P:fatty acid biosynthetic process"/>
    <property type="evidence" value="ECO:0007669"/>
    <property type="project" value="InterPro"/>
</dbReference>
<dbReference type="InterPro" id="IPR013968">
    <property type="entry name" value="PKS_KR"/>
</dbReference>
<dbReference type="SMART" id="SM00825">
    <property type="entry name" value="PKS_KS"/>
    <property type="match status" value="4"/>
</dbReference>
<dbReference type="InterPro" id="IPR041618">
    <property type="entry name" value="PKS_DE"/>
</dbReference>
<name>A0A193CC47_AMYOR</name>
<evidence type="ECO:0000256" key="5">
    <source>
        <dbReference type="ARBA" id="ARBA00023268"/>
    </source>
</evidence>
<dbReference type="Gene3D" id="3.30.70.3290">
    <property type="match status" value="4"/>
</dbReference>
<dbReference type="CDD" id="cd00833">
    <property type="entry name" value="PKS"/>
    <property type="match status" value="4"/>
</dbReference>
<evidence type="ECO:0000256" key="3">
    <source>
        <dbReference type="ARBA" id="ARBA00022679"/>
    </source>
</evidence>
<proteinExistence type="predicted"/>
<dbReference type="InterPro" id="IPR001227">
    <property type="entry name" value="Ac_transferase_dom_sf"/>
</dbReference>
<keyword evidence="6" id="KW-0012">Acyltransferase</keyword>
<dbReference type="InterPro" id="IPR014031">
    <property type="entry name" value="Ketoacyl_synth_C"/>
</dbReference>
<dbReference type="GO" id="GO:0031177">
    <property type="term" value="F:phosphopantetheine binding"/>
    <property type="evidence" value="ECO:0007669"/>
    <property type="project" value="InterPro"/>
</dbReference>
<dbReference type="Pfam" id="PF16197">
    <property type="entry name" value="KAsynt_C_assoc"/>
    <property type="match status" value="4"/>
</dbReference>
<dbReference type="InterPro" id="IPR057326">
    <property type="entry name" value="KR_dom"/>
</dbReference>
<dbReference type="Pfam" id="PF18369">
    <property type="entry name" value="PKS_DE"/>
    <property type="match status" value="4"/>
</dbReference>
<evidence type="ECO:0000256" key="8">
    <source>
        <dbReference type="ARBA" id="ARBA00060158"/>
    </source>
</evidence>
<dbReference type="SUPFAM" id="SSF51735">
    <property type="entry name" value="NAD(P)-binding Rossmann-fold domains"/>
    <property type="match status" value="8"/>
</dbReference>
<dbReference type="EMBL" id="CP016174">
    <property type="protein sequence ID" value="ANN22052.1"/>
    <property type="molecule type" value="Genomic_DNA"/>
</dbReference>
<evidence type="ECO:0000256" key="6">
    <source>
        <dbReference type="ARBA" id="ARBA00023315"/>
    </source>
</evidence>
<keyword evidence="4" id="KW-0677">Repeat</keyword>
<dbReference type="InterPro" id="IPR016035">
    <property type="entry name" value="Acyl_Trfase/lysoPLipase"/>
</dbReference>
<comment type="function">
    <text evidence="8">Involved in the biosynthesis of antibiotic erythromycin via the biosynthesis of its aglycone precursor, 6-deoxyerythronolide B (6-dEB).</text>
</comment>
<dbReference type="InterPro" id="IPR050091">
    <property type="entry name" value="PKS_NRPS_Biosynth_Enz"/>
</dbReference>
<dbReference type="InterPro" id="IPR016039">
    <property type="entry name" value="Thiolase-like"/>
</dbReference>
<dbReference type="NCBIfam" id="NF045894">
    <property type="entry name" value="PKS_plus_SDR"/>
    <property type="match status" value="4"/>
</dbReference>
<dbReference type="SUPFAM" id="SSF55048">
    <property type="entry name" value="Probable ACP-binding domain of malonyl-CoA ACP transacylase"/>
    <property type="match status" value="4"/>
</dbReference>
<dbReference type="PROSITE" id="PS00012">
    <property type="entry name" value="PHOSPHOPANTETHEINE"/>
    <property type="match status" value="4"/>
</dbReference>
<organism evidence="14 15">
    <name type="scientific">Amycolatopsis orientalis</name>
    <name type="common">Nocardia orientalis</name>
    <dbReference type="NCBI Taxonomy" id="31958"/>
    <lineage>
        <taxon>Bacteria</taxon>
        <taxon>Bacillati</taxon>
        <taxon>Actinomycetota</taxon>
        <taxon>Actinomycetes</taxon>
        <taxon>Pseudonocardiales</taxon>
        <taxon>Pseudonocardiaceae</taxon>
        <taxon>Amycolatopsis</taxon>
    </lineage>
</organism>
<keyword evidence="15" id="KW-1185">Reference proteome</keyword>
<dbReference type="InterPro" id="IPR009081">
    <property type="entry name" value="PP-bd_ACP"/>
</dbReference>
<dbReference type="EC" id="2.3.1.94" evidence="11"/>
<accession>A0A193CC47</accession>
<reference evidence="14 15" key="1">
    <citation type="journal article" date="2015" name="Genome Announc.">
        <title>Draft Genome Sequence of Norvancomycin-Producing Strain Amycolatopsis orientalis CPCC200066.</title>
        <authorList>
            <person name="Lei X."/>
            <person name="Yuan F."/>
            <person name="Shi Y."/>
            <person name="Li X."/>
            <person name="Wang L."/>
            <person name="Hong B."/>
        </authorList>
    </citation>
    <scope>NUCLEOTIDE SEQUENCE [LARGE SCALE GENOMIC DNA]</scope>
    <source>
        <strain evidence="14 15">B-37</strain>
    </source>
</reference>
<dbReference type="eggNOG" id="COG3321">
    <property type="taxonomic scope" value="Bacteria"/>
</dbReference>
<keyword evidence="1" id="KW-0596">Phosphopantetheine</keyword>
<feature type="domain" description="Ketosynthase family 3 (KS3)" evidence="13">
    <location>
        <begin position="2961"/>
        <end position="3374"/>
    </location>
</feature>
<dbReference type="Gene3D" id="1.10.1200.10">
    <property type="entry name" value="ACP-like"/>
    <property type="match status" value="4"/>
</dbReference>
<feature type="domain" description="Ketosynthase family 3 (KS3)" evidence="13">
    <location>
        <begin position="1474"/>
        <end position="1892"/>
    </location>
</feature>
<evidence type="ECO:0000259" key="12">
    <source>
        <dbReference type="PROSITE" id="PS50075"/>
    </source>
</evidence>
<dbReference type="InterPro" id="IPR020841">
    <property type="entry name" value="PKS_Beta-ketoAc_synthase_dom"/>
</dbReference>
<dbReference type="PANTHER" id="PTHR43775">
    <property type="entry name" value="FATTY ACID SYNTHASE"/>
    <property type="match status" value="1"/>
</dbReference>
<dbReference type="SUPFAM" id="SSF52151">
    <property type="entry name" value="FabD/lysophospholipase-like"/>
    <property type="match status" value="4"/>
</dbReference>
<dbReference type="InterPro" id="IPR036736">
    <property type="entry name" value="ACP-like_sf"/>
</dbReference>
<dbReference type="SUPFAM" id="SSF53901">
    <property type="entry name" value="Thiolase-like"/>
    <property type="match status" value="4"/>
</dbReference>
<comment type="pathway">
    <text evidence="9">Antibiotic biosynthesis; erythromycin biosynthesis.</text>
</comment>
<evidence type="ECO:0000313" key="15">
    <source>
        <dbReference type="Proteomes" id="UP000093695"/>
    </source>
</evidence>
<dbReference type="SMART" id="SM00827">
    <property type="entry name" value="PKS_AT"/>
    <property type="match status" value="4"/>
</dbReference>
<dbReference type="InterPro" id="IPR016036">
    <property type="entry name" value="Malonyl_transacylase_ACP-bd"/>
</dbReference>
<dbReference type="Pfam" id="PF00550">
    <property type="entry name" value="PP-binding"/>
    <property type="match status" value="4"/>
</dbReference>
<dbReference type="GO" id="GO:0004312">
    <property type="term" value="F:fatty acid synthase activity"/>
    <property type="evidence" value="ECO:0007669"/>
    <property type="project" value="TreeGrafter"/>
</dbReference>
<keyword evidence="5" id="KW-0511">Multifunctional enzyme</keyword>
<dbReference type="InterPro" id="IPR006162">
    <property type="entry name" value="Ppantetheine_attach_site"/>
</dbReference>
<protein>
    <recommendedName>
        <fullName evidence="11">6-deoxyerythronolide-B synthase</fullName>
        <ecNumber evidence="11">2.3.1.94</ecNumber>
    </recommendedName>
</protein>
<dbReference type="SMART" id="SM00822">
    <property type="entry name" value="PKS_KR"/>
    <property type="match status" value="4"/>
</dbReference>
<comment type="catalytic activity">
    <reaction evidence="7">
        <text>6 (S)-methylmalonyl-CoA + propanoyl-CoA + 6 NADPH + 12 H(+) = 6-deoxyerythronolide B + 6 CO2 + 6 NADP(+) + 7 CoA + H2O</text>
        <dbReference type="Rhea" id="RHEA:23068"/>
        <dbReference type="ChEBI" id="CHEBI:15377"/>
        <dbReference type="ChEBI" id="CHEBI:15378"/>
        <dbReference type="ChEBI" id="CHEBI:16089"/>
        <dbReference type="ChEBI" id="CHEBI:16526"/>
        <dbReference type="ChEBI" id="CHEBI:57287"/>
        <dbReference type="ChEBI" id="CHEBI:57327"/>
        <dbReference type="ChEBI" id="CHEBI:57392"/>
        <dbReference type="ChEBI" id="CHEBI:57783"/>
        <dbReference type="ChEBI" id="CHEBI:58349"/>
        <dbReference type="EC" id="2.3.1.94"/>
    </reaction>
</comment>
<dbReference type="SMART" id="SM01294">
    <property type="entry name" value="PKS_PP_betabranch"/>
    <property type="match status" value="4"/>
</dbReference>
<feature type="domain" description="Carrier" evidence="12">
    <location>
        <begin position="2867"/>
        <end position="2942"/>
    </location>
</feature>
<dbReference type="Proteomes" id="UP000093695">
    <property type="component" value="Chromosome"/>
</dbReference>
<dbReference type="KEGG" id="aori:SD37_26650"/>
<dbReference type="CDD" id="cd08952">
    <property type="entry name" value="KR_1_SDR_x"/>
    <property type="match status" value="4"/>
</dbReference>
<dbReference type="GO" id="GO:0047879">
    <property type="term" value="F:erythronolide synthase activity"/>
    <property type="evidence" value="ECO:0007669"/>
    <property type="project" value="UniProtKB-EC"/>
</dbReference>
<evidence type="ECO:0000259" key="13">
    <source>
        <dbReference type="PROSITE" id="PS52004"/>
    </source>
</evidence>
<evidence type="ECO:0000256" key="2">
    <source>
        <dbReference type="ARBA" id="ARBA00022553"/>
    </source>
</evidence>
<dbReference type="Pfam" id="PF00698">
    <property type="entry name" value="Acyl_transf_1"/>
    <property type="match status" value="4"/>
</dbReference>
<keyword evidence="2" id="KW-0597">Phosphoprotein</keyword>
<dbReference type="Pfam" id="PF08659">
    <property type="entry name" value="KR"/>
    <property type="match status" value="4"/>
</dbReference>
<dbReference type="PROSITE" id="PS50075">
    <property type="entry name" value="CARRIER"/>
    <property type="match status" value="4"/>
</dbReference>
<dbReference type="PANTHER" id="PTHR43775:SF51">
    <property type="entry name" value="INACTIVE PHENOLPHTHIOCEROL SYNTHESIS POLYKETIDE SYNTHASE TYPE I PKS1-RELATED"/>
    <property type="match status" value="1"/>
</dbReference>
<dbReference type="SMART" id="SM00823">
    <property type="entry name" value="PKS_PP"/>
    <property type="match status" value="4"/>
</dbReference>
<keyword evidence="3" id="KW-0808">Transferase</keyword>
<feature type="domain" description="Carrier" evidence="12">
    <location>
        <begin position="4345"/>
        <end position="4420"/>
    </location>
</feature>
<feature type="domain" description="Carrier" evidence="12">
    <location>
        <begin position="5829"/>
        <end position="5904"/>
    </location>
</feature>
<dbReference type="InterPro" id="IPR014043">
    <property type="entry name" value="Acyl_transferase_dom"/>
</dbReference>
<feature type="domain" description="Carrier" evidence="12">
    <location>
        <begin position="1378"/>
        <end position="1456"/>
    </location>
</feature>
<dbReference type="Gene3D" id="6.10.140.1830">
    <property type="match status" value="4"/>
</dbReference>
<evidence type="ECO:0000313" key="14">
    <source>
        <dbReference type="EMBL" id="ANN22052.1"/>
    </source>
</evidence>
<evidence type="ECO:0000256" key="11">
    <source>
        <dbReference type="ARBA" id="ARBA00066981"/>
    </source>
</evidence>
<dbReference type="SUPFAM" id="SSF47336">
    <property type="entry name" value="ACP-like"/>
    <property type="match status" value="4"/>
</dbReference>
<evidence type="ECO:0000256" key="7">
    <source>
        <dbReference type="ARBA" id="ARBA00052442"/>
    </source>
</evidence>
<dbReference type="Pfam" id="PF00109">
    <property type="entry name" value="ketoacyl-synt"/>
    <property type="match status" value="4"/>
</dbReference>
<dbReference type="FunFam" id="3.40.366.10:FF:000002">
    <property type="entry name" value="Probable polyketide synthase 2"/>
    <property type="match status" value="2"/>
</dbReference>
<dbReference type="InterPro" id="IPR020806">
    <property type="entry name" value="PKS_PP-bd"/>
</dbReference>
<dbReference type="InterPro" id="IPR036291">
    <property type="entry name" value="NAD(P)-bd_dom_sf"/>
</dbReference>
<dbReference type="FunFam" id="3.40.47.10:FF:000019">
    <property type="entry name" value="Polyketide synthase type I"/>
    <property type="match status" value="4"/>
</dbReference>
<evidence type="ECO:0000256" key="10">
    <source>
        <dbReference type="ARBA" id="ARBA00063272"/>
    </source>
</evidence>
<dbReference type="Gene3D" id="3.40.366.10">
    <property type="entry name" value="Malonyl-Coenzyme A Acyl Carrier Protein, domain 2"/>
    <property type="match status" value="4"/>
</dbReference>
<dbReference type="InterPro" id="IPR018201">
    <property type="entry name" value="Ketoacyl_synth_AS"/>
</dbReference>
<evidence type="ECO:0000256" key="9">
    <source>
        <dbReference type="ARBA" id="ARBA00060622"/>
    </source>
</evidence>
<dbReference type="InterPro" id="IPR032821">
    <property type="entry name" value="PKS_assoc"/>
</dbReference>
<evidence type="ECO:0000256" key="4">
    <source>
        <dbReference type="ARBA" id="ARBA00022737"/>
    </source>
</evidence>
<dbReference type="PROSITE" id="PS00606">
    <property type="entry name" value="KS3_1"/>
    <property type="match status" value="4"/>
</dbReference>
<dbReference type="GO" id="GO:0004315">
    <property type="term" value="F:3-oxoacyl-[acyl-carrier-protein] synthase activity"/>
    <property type="evidence" value="ECO:0007669"/>
    <property type="project" value="InterPro"/>
</dbReference>
<evidence type="ECO:0000256" key="1">
    <source>
        <dbReference type="ARBA" id="ARBA00022450"/>
    </source>
</evidence>
<gene>
    <name evidence="14" type="ORF">SD37_26650</name>
</gene>
<comment type="subunit">
    <text evidence="10">Homodimer. Erythronolide synthase is composed of EryAI, EryAII and EryAIII multimodular (2 modules) polypeptides each coding for a functional synthase subunit which participates in 2 of the six FAS-like elongation steps required for formation of the polyketide. Module 1, 2, 3, 4, 5, and 6 participating in biosynthesis steps 1, 2, 3, 4, 5, and 6, respectively.</text>
</comment>
<feature type="domain" description="Ketosynthase family 3 (KS3)" evidence="13">
    <location>
        <begin position="4438"/>
        <end position="4859"/>
    </location>
</feature>
<dbReference type="STRING" id="31958.SD37_26650"/>
<dbReference type="Gene3D" id="3.40.50.720">
    <property type="entry name" value="NAD(P)-binding Rossmann-like Domain"/>
    <property type="match status" value="4"/>
</dbReference>
<feature type="domain" description="Ketosynthase family 3 (KS3)" evidence="13">
    <location>
        <begin position="13"/>
        <end position="437"/>
    </location>
</feature>
<dbReference type="PROSITE" id="PS52004">
    <property type="entry name" value="KS3_2"/>
    <property type="match status" value="4"/>
</dbReference>